<feature type="region of interest" description="Disordered" evidence="2">
    <location>
        <begin position="96"/>
        <end position="139"/>
    </location>
</feature>
<evidence type="ECO:0000313" key="4">
    <source>
        <dbReference type="EMBL" id="EWY37339.1"/>
    </source>
</evidence>
<dbReference type="GO" id="GO:0003723">
    <property type="term" value="F:RNA binding"/>
    <property type="evidence" value="ECO:0007669"/>
    <property type="project" value="UniProtKB-KW"/>
</dbReference>
<evidence type="ECO:0000259" key="3">
    <source>
        <dbReference type="SMART" id="SM00363"/>
    </source>
</evidence>
<dbReference type="SMART" id="SM00363">
    <property type="entry name" value="S4"/>
    <property type="match status" value="1"/>
</dbReference>
<dbReference type="InterPro" id="IPR002942">
    <property type="entry name" value="S4_RNA-bd"/>
</dbReference>
<dbReference type="InterPro" id="IPR036986">
    <property type="entry name" value="S4_RNA-bd_sf"/>
</dbReference>
<evidence type="ECO:0000313" key="5">
    <source>
        <dbReference type="Proteomes" id="UP000019486"/>
    </source>
</evidence>
<dbReference type="Gene3D" id="3.10.290.10">
    <property type="entry name" value="RNA-binding S4 domain"/>
    <property type="match status" value="1"/>
</dbReference>
<evidence type="ECO:0000256" key="1">
    <source>
        <dbReference type="PROSITE-ProRule" id="PRU00182"/>
    </source>
</evidence>
<dbReference type="OrthoDB" id="9797176at2"/>
<protein>
    <submittedName>
        <fullName evidence="4">tRNA synthetase RNA-binding protein</fullName>
    </submittedName>
</protein>
<dbReference type="Proteomes" id="UP000019486">
    <property type="component" value="Unassembled WGS sequence"/>
</dbReference>
<organism evidence="4 5">
    <name type="scientific">Skermanella stibiiresistens SB22</name>
    <dbReference type="NCBI Taxonomy" id="1385369"/>
    <lineage>
        <taxon>Bacteria</taxon>
        <taxon>Pseudomonadati</taxon>
        <taxon>Pseudomonadota</taxon>
        <taxon>Alphaproteobacteria</taxon>
        <taxon>Rhodospirillales</taxon>
        <taxon>Azospirillaceae</taxon>
        <taxon>Skermanella</taxon>
    </lineage>
</organism>
<dbReference type="PATRIC" id="fig|1385369.3.peg.5604"/>
<dbReference type="CDD" id="cd00165">
    <property type="entry name" value="S4"/>
    <property type="match status" value="1"/>
</dbReference>
<sequence length="139" mass="15069">MAEDEDDAAATETALELASGRLRLDKWLWYARFFKTRSLAAKLCAAGAVRIGGTPVTKAHHAVKPGDVLTFAQGRHIRIIKVLALAARRGPAPEARALYEDLSPPAPETAMPRSAERAPGSGRPTKADRRATERLRTES</sequence>
<keyword evidence="4" id="KW-0436">Ligase</keyword>
<dbReference type="PROSITE" id="PS50889">
    <property type="entry name" value="S4"/>
    <property type="match status" value="1"/>
</dbReference>
<dbReference type="RefSeq" id="WP_051513279.1">
    <property type="nucleotide sequence ID" value="NZ_AVFL01000027.1"/>
</dbReference>
<feature type="compositionally biased region" description="Basic and acidic residues" evidence="2">
    <location>
        <begin position="125"/>
        <end position="139"/>
    </location>
</feature>
<dbReference type="EMBL" id="AVFL01000027">
    <property type="protein sequence ID" value="EWY37339.1"/>
    <property type="molecule type" value="Genomic_DNA"/>
</dbReference>
<gene>
    <name evidence="4" type="ORF">N825_11685</name>
</gene>
<keyword evidence="5" id="KW-1185">Reference proteome</keyword>
<evidence type="ECO:0000256" key="2">
    <source>
        <dbReference type="SAM" id="MobiDB-lite"/>
    </source>
</evidence>
<feature type="domain" description="RNA-binding S4" evidence="3">
    <location>
        <begin position="22"/>
        <end position="84"/>
    </location>
</feature>
<reference evidence="4 5" key="1">
    <citation type="submission" date="2013-08" db="EMBL/GenBank/DDBJ databases">
        <title>The genome sequence of Skermanella stibiiresistens.</title>
        <authorList>
            <person name="Zhu W."/>
            <person name="Wang G."/>
        </authorList>
    </citation>
    <scope>NUCLEOTIDE SEQUENCE [LARGE SCALE GENOMIC DNA]</scope>
    <source>
        <strain evidence="4 5">SB22</strain>
    </source>
</reference>
<dbReference type="Pfam" id="PF01479">
    <property type="entry name" value="S4"/>
    <property type="match status" value="1"/>
</dbReference>
<dbReference type="GO" id="GO:0004812">
    <property type="term" value="F:aminoacyl-tRNA ligase activity"/>
    <property type="evidence" value="ECO:0007669"/>
    <property type="project" value="UniProtKB-KW"/>
</dbReference>
<comment type="caution">
    <text evidence="4">The sequence shown here is derived from an EMBL/GenBank/DDBJ whole genome shotgun (WGS) entry which is preliminary data.</text>
</comment>
<keyword evidence="1" id="KW-0694">RNA-binding</keyword>
<dbReference type="AlphaFoldDB" id="W9GU77"/>
<proteinExistence type="predicted"/>
<name>W9GU77_9PROT</name>
<accession>W9GU77</accession>
<dbReference type="STRING" id="1385369.N825_11685"/>
<keyword evidence="4" id="KW-0030">Aminoacyl-tRNA synthetase</keyword>
<dbReference type="SUPFAM" id="SSF55174">
    <property type="entry name" value="Alpha-L RNA-binding motif"/>
    <property type="match status" value="1"/>
</dbReference>